<comment type="caution">
    <text evidence="2">The sequence shown here is derived from an EMBL/GenBank/DDBJ whole genome shotgun (WGS) entry which is preliminary data.</text>
</comment>
<accession>A0A328WLV0</accession>
<evidence type="ECO:0008006" key="4">
    <source>
        <dbReference type="Google" id="ProtNLM"/>
    </source>
</evidence>
<keyword evidence="1" id="KW-0732">Signal</keyword>
<feature type="signal peptide" evidence="1">
    <location>
        <begin position="1"/>
        <end position="22"/>
    </location>
</feature>
<dbReference type="OrthoDB" id="1444189at2"/>
<dbReference type="PROSITE" id="PS51257">
    <property type="entry name" value="PROKAR_LIPOPROTEIN"/>
    <property type="match status" value="1"/>
</dbReference>
<dbReference type="EMBL" id="QLSV01000011">
    <property type="protein sequence ID" value="RAR47201.1"/>
    <property type="molecule type" value="Genomic_DNA"/>
</dbReference>
<protein>
    <recommendedName>
        <fullName evidence="4">YD repeat-containing protein</fullName>
    </recommendedName>
</protein>
<proteinExistence type="predicted"/>
<sequence length="257" mass="28953">MKKTIFFLSTILLVGFSSCSSDDDSTPNPSSDILVKKVIYQEEGGFNEEITFTYNGTKLVQGVYDDGTIEKYYYSGDLITKIEYVFEGEVEDQDLFAYDSEGRLVEHKYQDLIDDFEDKSLFVYNDNNTITKTTITGAIGNSQTTGFTSTLTIQNNEISSIVQTGGLTYTYTYDAKNSPFKNVTGYSEIAYSIQGDFELHGNTRNIITITENNSSYTSNTITYNSADYPVSIVSQAYFDAQNFPNVFETMTVQFIYE</sequence>
<organism evidence="2 3">
    <name type="scientific">Flavobacterium lacus</name>
    <dbReference type="NCBI Taxonomy" id="1353778"/>
    <lineage>
        <taxon>Bacteria</taxon>
        <taxon>Pseudomonadati</taxon>
        <taxon>Bacteroidota</taxon>
        <taxon>Flavobacteriia</taxon>
        <taxon>Flavobacteriales</taxon>
        <taxon>Flavobacteriaceae</taxon>
        <taxon>Flavobacterium</taxon>
    </lineage>
</organism>
<dbReference type="RefSeq" id="WP_146740350.1">
    <property type="nucleotide sequence ID" value="NZ_QLSV01000011.1"/>
</dbReference>
<dbReference type="AlphaFoldDB" id="A0A328WLV0"/>
<feature type="chain" id="PRO_5016448510" description="YD repeat-containing protein" evidence="1">
    <location>
        <begin position="23"/>
        <end position="257"/>
    </location>
</feature>
<gene>
    <name evidence="2" type="ORF">B0I10_111111</name>
</gene>
<dbReference type="Proteomes" id="UP000249518">
    <property type="component" value="Unassembled WGS sequence"/>
</dbReference>
<evidence type="ECO:0000313" key="2">
    <source>
        <dbReference type="EMBL" id="RAR47201.1"/>
    </source>
</evidence>
<reference evidence="2 3" key="1">
    <citation type="submission" date="2018-06" db="EMBL/GenBank/DDBJ databases">
        <title>Genomic Encyclopedia of Type Strains, Phase III (KMG-III): the genomes of soil and plant-associated and newly described type strains.</title>
        <authorList>
            <person name="Whitman W."/>
        </authorList>
    </citation>
    <scope>NUCLEOTIDE SEQUENCE [LARGE SCALE GENOMIC DNA]</scope>
    <source>
        <strain evidence="2 3">CGMCC 1.12504</strain>
    </source>
</reference>
<evidence type="ECO:0000313" key="3">
    <source>
        <dbReference type="Proteomes" id="UP000249518"/>
    </source>
</evidence>
<keyword evidence="3" id="KW-1185">Reference proteome</keyword>
<name>A0A328WLV0_9FLAO</name>
<evidence type="ECO:0000256" key="1">
    <source>
        <dbReference type="SAM" id="SignalP"/>
    </source>
</evidence>